<proteinExistence type="predicted"/>
<dbReference type="Proteomes" id="UP000499080">
    <property type="component" value="Unassembled WGS sequence"/>
</dbReference>
<keyword evidence="2" id="KW-1185">Reference proteome</keyword>
<sequence length="108" mass="12078">MFGARYVSPLAISHSSRDTSGFKRDSIRKEYWSPLALVSNCDVHGPMQLHSDAWGQRHTKNRYCANSPPSLQSARHSLRDLLLPAAAESCDASCRAVSVLRRLVHCNR</sequence>
<evidence type="ECO:0000313" key="1">
    <source>
        <dbReference type="EMBL" id="GBO05103.1"/>
    </source>
</evidence>
<name>A0A4Y2TY62_ARAVE</name>
<gene>
    <name evidence="1" type="ORF">AVEN_58827_1</name>
</gene>
<protein>
    <submittedName>
        <fullName evidence="1">Uncharacterized protein</fullName>
    </submittedName>
</protein>
<evidence type="ECO:0000313" key="2">
    <source>
        <dbReference type="Proteomes" id="UP000499080"/>
    </source>
</evidence>
<organism evidence="1 2">
    <name type="scientific">Araneus ventricosus</name>
    <name type="common">Orbweaver spider</name>
    <name type="synonym">Epeira ventricosa</name>
    <dbReference type="NCBI Taxonomy" id="182803"/>
    <lineage>
        <taxon>Eukaryota</taxon>
        <taxon>Metazoa</taxon>
        <taxon>Ecdysozoa</taxon>
        <taxon>Arthropoda</taxon>
        <taxon>Chelicerata</taxon>
        <taxon>Arachnida</taxon>
        <taxon>Araneae</taxon>
        <taxon>Araneomorphae</taxon>
        <taxon>Entelegynae</taxon>
        <taxon>Araneoidea</taxon>
        <taxon>Araneidae</taxon>
        <taxon>Araneus</taxon>
    </lineage>
</organism>
<dbReference type="AlphaFoldDB" id="A0A4Y2TY62"/>
<comment type="caution">
    <text evidence="1">The sequence shown here is derived from an EMBL/GenBank/DDBJ whole genome shotgun (WGS) entry which is preliminary data.</text>
</comment>
<accession>A0A4Y2TY62</accession>
<reference evidence="1 2" key="1">
    <citation type="journal article" date="2019" name="Sci. Rep.">
        <title>Orb-weaving spider Araneus ventricosus genome elucidates the spidroin gene catalogue.</title>
        <authorList>
            <person name="Kono N."/>
            <person name="Nakamura H."/>
            <person name="Ohtoshi R."/>
            <person name="Moran D.A.P."/>
            <person name="Shinohara A."/>
            <person name="Yoshida Y."/>
            <person name="Fujiwara M."/>
            <person name="Mori M."/>
            <person name="Tomita M."/>
            <person name="Arakawa K."/>
        </authorList>
    </citation>
    <scope>NUCLEOTIDE SEQUENCE [LARGE SCALE GENOMIC DNA]</scope>
</reference>
<dbReference type="EMBL" id="BGPR01031840">
    <property type="protein sequence ID" value="GBO05103.1"/>
    <property type="molecule type" value="Genomic_DNA"/>
</dbReference>